<evidence type="ECO:0000313" key="2">
    <source>
        <dbReference type="Proteomes" id="UP001144256"/>
    </source>
</evidence>
<dbReference type="GO" id="GO:0006044">
    <property type="term" value="P:N-acetylglucosamine metabolic process"/>
    <property type="evidence" value="ECO:0007669"/>
    <property type="project" value="InterPro"/>
</dbReference>
<accession>A0A9W5YG95</accession>
<dbReference type="Gene3D" id="3.40.50.1360">
    <property type="match status" value="1"/>
</dbReference>
<keyword evidence="1" id="KW-0413">Isomerase</keyword>
<proteinExistence type="predicted"/>
<dbReference type="SUPFAM" id="SSF100950">
    <property type="entry name" value="NagB/RpiA/CoA transferase-like"/>
    <property type="match status" value="1"/>
</dbReference>
<name>A0A9W5YG95_9FIRM</name>
<dbReference type="EMBL" id="BRLB01000029">
    <property type="protein sequence ID" value="GKX32261.1"/>
    <property type="molecule type" value="Genomic_DNA"/>
</dbReference>
<dbReference type="Proteomes" id="UP001144256">
    <property type="component" value="Unassembled WGS sequence"/>
</dbReference>
<dbReference type="PANTHER" id="PTHR42892:SF1">
    <property type="entry name" value="GLUCOSAMINE-6-PHOSPHATE ISOMERASE"/>
    <property type="match status" value="1"/>
</dbReference>
<dbReference type="InterPro" id="IPR018321">
    <property type="entry name" value="Glucosamine6P_isomerase_CS"/>
</dbReference>
<dbReference type="AlphaFoldDB" id="A0A9W5YG95"/>
<protein>
    <submittedName>
        <fullName evidence="1">Glucosamine-6-phosphate isomerase</fullName>
    </submittedName>
</protein>
<dbReference type="PANTHER" id="PTHR42892">
    <property type="entry name" value="GLUCOSAMINE-6-PHOSPHATE DEAMINASE-LIKE PROTEIN BT_0258-RELATED"/>
    <property type="match status" value="1"/>
</dbReference>
<dbReference type="GO" id="GO:0004342">
    <property type="term" value="F:glucosamine-6-phosphate deaminase activity"/>
    <property type="evidence" value="ECO:0007669"/>
    <property type="project" value="InterPro"/>
</dbReference>
<organism evidence="1 2">
    <name type="scientific">Vallitalea longa</name>
    <dbReference type="NCBI Taxonomy" id="2936439"/>
    <lineage>
        <taxon>Bacteria</taxon>
        <taxon>Bacillati</taxon>
        <taxon>Bacillota</taxon>
        <taxon>Clostridia</taxon>
        <taxon>Lachnospirales</taxon>
        <taxon>Vallitaleaceae</taxon>
        <taxon>Vallitalea</taxon>
    </lineage>
</organism>
<keyword evidence="2" id="KW-1185">Reference proteome</keyword>
<dbReference type="PROSITE" id="PS01161">
    <property type="entry name" value="GLC_GALNAC_ISOMERASE"/>
    <property type="match status" value="1"/>
</dbReference>
<dbReference type="InterPro" id="IPR037171">
    <property type="entry name" value="NagB/RpiA_transferase-like"/>
</dbReference>
<dbReference type="GO" id="GO:0016853">
    <property type="term" value="F:isomerase activity"/>
    <property type="evidence" value="ECO:0007669"/>
    <property type="project" value="UniProtKB-KW"/>
</dbReference>
<reference evidence="1" key="1">
    <citation type="submission" date="2022-06" db="EMBL/GenBank/DDBJ databases">
        <title>Vallitalea longa sp. nov., an anaerobic bacterium isolated from marine sediment.</title>
        <authorList>
            <person name="Hirano S."/>
            <person name="Terahara T."/>
            <person name="Mori K."/>
            <person name="Hamada M."/>
            <person name="Matsumoto R."/>
            <person name="Kobayashi T."/>
        </authorList>
    </citation>
    <scope>NUCLEOTIDE SEQUENCE</scope>
    <source>
        <strain evidence="1">SH18-1</strain>
    </source>
</reference>
<evidence type="ECO:0000313" key="1">
    <source>
        <dbReference type="EMBL" id="GKX32261.1"/>
    </source>
</evidence>
<dbReference type="RefSeq" id="WP_281819732.1">
    <property type="nucleotide sequence ID" value="NZ_BRLB01000029.1"/>
</dbReference>
<dbReference type="InterPro" id="IPR052960">
    <property type="entry name" value="GlcN6P_deaminase-like"/>
</dbReference>
<sequence>MKDYYKIGEEKLGENSKIPLEIMDTEDDVYHDMAWTMFDTIKYNNEKGKKTVFICPVGPVGQYKRFARLVNKYRLDLSNVYIFNMDEYLNANMTMIDTDNPLSFKGFMYRELYGKIDEELNIPEDHRFFPEPSKENEIHEKMTELGGVDICFGGVGINGHIAFNEPPEESENVIDQEFRNIGTRILKISRETRTINAAGALGGAISVLPKWCITLGMKEILSSRKIRLYMFRDWHRAVVRRAIYGEITAKFPVTFLQEHNDAKIIISKYVAQKPF</sequence>
<gene>
    <name evidence="1" type="ORF">SH1V18_47410</name>
</gene>
<comment type="caution">
    <text evidence="1">The sequence shown here is derived from an EMBL/GenBank/DDBJ whole genome shotgun (WGS) entry which is preliminary data.</text>
</comment>